<dbReference type="AlphaFoldDB" id="A0A8I1AA30"/>
<name>A0A8I1AA30_THEIN</name>
<sequence length="53" mass="6285">MTYLQIKAYDQTELFSLISTENLDSFENNSLNHRDELHQALNNFAYHYISSLM</sequence>
<proteinExistence type="predicted"/>
<dbReference type="EMBL" id="JAECVW010000004">
    <property type="protein sequence ID" value="MBH8595461.1"/>
    <property type="molecule type" value="Genomic_DNA"/>
</dbReference>
<evidence type="ECO:0000313" key="1">
    <source>
        <dbReference type="EMBL" id="MBH8595461.1"/>
    </source>
</evidence>
<reference evidence="1 2" key="1">
    <citation type="submission" date="2020-12" db="EMBL/GenBank/DDBJ databases">
        <title>WGS of Thermoactinomyces spp.</title>
        <authorList>
            <person name="Cheng K."/>
        </authorList>
    </citation>
    <scope>NUCLEOTIDE SEQUENCE [LARGE SCALE GENOMIC DNA]</scope>
    <source>
        <strain evidence="2">CICC 10671\DSM 43846</strain>
    </source>
</reference>
<dbReference type="Proteomes" id="UP000633619">
    <property type="component" value="Unassembled WGS sequence"/>
</dbReference>
<gene>
    <name evidence="1" type="ORF">I8U20_08965</name>
</gene>
<comment type="caution">
    <text evidence="1">The sequence shown here is derived from an EMBL/GenBank/DDBJ whole genome shotgun (WGS) entry which is preliminary data.</text>
</comment>
<keyword evidence="2" id="KW-1185">Reference proteome</keyword>
<evidence type="ECO:0000313" key="2">
    <source>
        <dbReference type="Proteomes" id="UP000633619"/>
    </source>
</evidence>
<protein>
    <submittedName>
        <fullName evidence="1">Uncharacterized protein</fullName>
    </submittedName>
</protein>
<organism evidence="1 2">
    <name type="scientific">Thermoactinomyces intermedius</name>
    <dbReference type="NCBI Taxonomy" id="2024"/>
    <lineage>
        <taxon>Bacteria</taxon>
        <taxon>Bacillati</taxon>
        <taxon>Bacillota</taxon>
        <taxon>Bacilli</taxon>
        <taxon>Bacillales</taxon>
        <taxon>Thermoactinomycetaceae</taxon>
        <taxon>Thermoactinomyces</taxon>
    </lineage>
</organism>
<accession>A0A8I1AA30</accession>